<dbReference type="Pfam" id="PF08028">
    <property type="entry name" value="Acyl-CoA_dh_2"/>
    <property type="match status" value="1"/>
</dbReference>
<feature type="compositionally biased region" description="Low complexity" evidence="2">
    <location>
        <begin position="1"/>
        <end position="22"/>
    </location>
</feature>
<dbReference type="SUPFAM" id="SSF56645">
    <property type="entry name" value="Acyl-CoA dehydrogenase NM domain-like"/>
    <property type="match status" value="1"/>
</dbReference>
<reference evidence="5 6" key="1">
    <citation type="submission" date="2016-11" db="EMBL/GenBank/DDBJ databases">
        <authorList>
            <person name="Jaros S."/>
            <person name="Januszkiewicz K."/>
            <person name="Wedrychowicz H."/>
        </authorList>
    </citation>
    <scope>NUCLEOTIDE SEQUENCE [LARGE SCALE GENOMIC DNA]</scope>
    <source>
        <strain evidence="5 6">GAS86</strain>
    </source>
</reference>
<dbReference type="InterPro" id="IPR009100">
    <property type="entry name" value="AcylCoA_DH/oxidase_NM_dom_sf"/>
</dbReference>
<dbReference type="PANTHER" id="PTHR43884:SF12">
    <property type="entry name" value="ISOVALERYL-COA DEHYDROGENASE, MITOCHONDRIAL-RELATED"/>
    <property type="match status" value="1"/>
</dbReference>
<dbReference type="RefSeq" id="WP_074264552.1">
    <property type="nucleotide sequence ID" value="NZ_FSRM01000001.1"/>
</dbReference>
<evidence type="ECO:0000259" key="3">
    <source>
        <dbReference type="Pfam" id="PF02771"/>
    </source>
</evidence>
<evidence type="ECO:0000256" key="2">
    <source>
        <dbReference type="SAM" id="MobiDB-lite"/>
    </source>
</evidence>
<feature type="region of interest" description="Disordered" evidence="2">
    <location>
        <begin position="1"/>
        <end position="30"/>
    </location>
</feature>
<dbReference type="Pfam" id="PF02771">
    <property type="entry name" value="Acyl-CoA_dh_N"/>
    <property type="match status" value="1"/>
</dbReference>
<feature type="domain" description="Acyl-CoA dehydrogenase C-terminal" evidence="4">
    <location>
        <begin position="252"/>
        <end position="382"/>
    </location>
</feature>
<protein>
    <submittedName>
        <fullName evidence="5">Acyl-CoA dehydrogenase</fullName>
    </submittedName>
</protein>
<dbReference type="GO" id="GO:0003995">
    <property type="term" value="F:acyl-CoA dehydrogenase activity"/>
    <property type="evidence" value="ECO:0007669"/>
    <property type="project" value="TreeGrafter"/>
</dbReference>
<dbReference type="AlphaFoldDB" id="A0A1N6GN45"/>
<evidence type="ECO:0000313" key="6">
    <source>
        <dbReference type="Proteomes" id="UP000184693"/>
    </source>
</evidence>
<dbReference type="Proteomes" id="UP000184693">
    <property type="component" value="Unassembled WGS sequence"/>
</dbReference>
<dbReference type="OrthoDB" id="7316074at2"/>
<dbReference type="Gene3D" id="2.40.110.10">
    <property type="entry name" value="Butyryl-CoA Dehydrogenase, subunit A, domain 2"/>
    <property type="match status" value="1"/>
</dbReference>
<accession>A0A1N6GN45</accession>
<dbReference type="Gene3D" id="1.20.140.10">
    <property type="entry name" value="Butyryl-CoA Dehydrogenase, subunit A, domain 3"/>
    <property type="match status" value="1"/>
</dbReference>
<name>A0A1N6GN45_9BURK</name>
<dbReference type="PIRSF" id="PIRSF016578">
    <property type="entry name" value="HsaA"/>
    <property type="match status" value="1"/>
</dbReference>
<dbReference type="InterPro" id="IPR037069">
    <property type="entry name" value="AcylCoA_DH/ox_N_sf"/>
</dbReference>
<evidence type="ECO:0000259" key="4">
    <source>
        <dbReference type="Pfam" id="PF08028"/>
    </source>
</evidence>
<evidence type="ECO:0000256" key="1">
    <source>
        <dbReference type="ARBA" id="ARBA00023002"/>
    </source>
</evidence>
<dbReference type="SUPFAM" id="SSF47203">
    <property type="entry name" value="Acyl-CoA dehydrogenase C-terminal domain-like"/>
    <property type="match status" value="1"/>
</dbReference>
<proteinExistence type="predicted"/>
<organism evidence="5 6">
    <name type="scientific">Paraburkholderia phenazinium</name>
    <dbReference type="NCBI Taxonomy" id="60549"/>
    <lineage>
        <taxon>Bacteria</taxon>
        <taxon>Pseudomonadati</taxon>
        <taxon>Pseudomonadota</taxon>
        <taxon>Betaproteobacteria</taxon>
        <taxon>Burkholderiales</taxon>
        <taxon>Burkholderiaceae</taxon>
        <taxon>Paraburkholderia</taxon>
    </lineage>
</organism>
<dbReference type="EMBL" id="FSRM01000001">
    <property type="protein sequence ID" value="SIO08915.1"/>
    <property type="molecule type" value="Genomic_DNA"/>
</dbReference>
<gene>
    <name evidence="5" type="ORF">SAMN05444168_2537</name>
</gene>
<dbReference type="InterPro" id="IPR046373">
    <property type="entry name" value="Acyl-CoA_Oxase/DH_mid-dom_sf"/>
</dbReference>
<dbReference type="InterPro" id="IPR036250">
    <property type="entry name" value="AcylCo_DH-like_C"/>
</dbReference>
<dbReference type="InterPro" id="IPR013786">
    <property type="entry name" value="AcylCoA_DH/ox_N"/>
</dbReference>
<sequence>MSAIDSALSDAVAPSAPAAHPLSPKDGRRTTATASLPLDQVIAEIAAHREEFERLSHVPREVIALLKRAGVYRAGTPQRFGGDALAPGAFLQIIERIAVADGSTAWVASFGSANVYLAALPLETQAQIYADGPDQAFAGGLFPVQPGQPVEGGWRVNGTWKFASGCKGADWLGVGIGVGGPTGGKPRTAVFRPHQVDIVENWNVVGMQATGSHDLRVTDQFVPEAWTFVRGGEPTVDEPLYRYPTIAYAAQVLAVVNLGLARAALDVANQMSGGRKTTTGAPQLADRAYYRIELAKAEAQLRSARAFFYDTTDDVWQSILAGNPVTPEQVSLLRLSATHIAREGADVVHRAYRLGGTPAIYRTHPLQRLLRDSMVVTQHAFLGEGNFDGAGAVFVGVPPIPGYL</sequence>
<keyword evidence="1" id="KW-0560">Oxidoreductase</keyword>
<dbReference type="InterPro" id="IPR013107">
    <property type="entry name" value="Acyl-CoA_DH_C"/>
</dbReference>
<dbReference type="Gene3D" id="1.10.540.10">
    <property type="entry name" value="Acyl-CoA dehydrogenase/oxidase, N-terminal domain"/>
    <property type="match status" value="1"/>
</dbReference>
<evidence type="ECO:0000313" key="5">
    <source>
        <dbReference type="EMBL" id="SIO08915.1"/>
    </source>
</evidence>
<feature type="domain" description="Acyl-CoA dehydrogenase/oxidase N-terminal" evidence="3">
    <location>
        <begin position="43"/>
        <end position="113"/>
    </location>
</feature>
<dbReference type="GO" id="GO:0050660">
    <property type="term" value="F:flavin adenine dinucleotide binding"/>
    <property type="evidence" value="ECO:0007669"/>
    <property type="project" value="InterPro"/>
</dbReference>
<dbReference type="PANTHER" id="PTHR43884">
    <property type="entry name" value="ACYL-COA DEHYDROGENASE"/>
    <property type="match status" value="1"/>
</dbReference>